<accession>M5EJC3</accession>
<dbReference type="Proteomes" id="UP000012062">
    <property type="component" value="Unassembled WGS sequence"/>
</dbReference>
<reference evidence="1 2" key="1">
    <citation type="submission" date="2013-02" db="EMBL/GenBank/DDBJ databases">
        <authorList>
            <person name="Genoscope - CEA"/>
        </authorList>
    </citation>
    <scope>NUCLEOTIDE SEQUENCE [LARGE SCALE GENOMIC DNA]</scope>
    <source>
        <strain evidence="1 2">STM 2683</strain>
    </source>
</reference>
<dbReference type="STRING" id="1297569.MESS2_1230004"/>
<sequence>MGRRTSLLIDTTLKRRSGLFQDAYVDDQYLECVETIKYEKISVSSLSILLNQSTASQCVSRLKNRACSSISLGKLTRRYI</sequence>
<proteinExistence type="predicted"/>
<organism evidence="1 2">
    <name type="scientific">Mesorhizobium metallidurans STM 2683</name>
    <dbReference type="NCBI Taxonomy" id="1297569"/>
    <lineage>
        <taxon>Bacteria</taxon>
        <taxon>Pseudomonadati</taxon>
        <taxon>Pseudomonadota</taxon>
        <taxon>Alphaproteobacteria</taxon>
        <taxon>Hyphomicrobiales</taxon>
        <taxon>Phyllobacteriaceae</taxon>
        <taxon>Mesorhizobium</taxon>
    </lineage>
</organism>
<name>M5EJC3_9HYPH</name>
<dbReference type="EMBL" id="CAUM01000028">
    <property type="protein sequence ID" value="CCV04203.1"/>
    <property type="molecule type" value="Genomic_DNA"/>
</dbReference>
<dbReference type="AlphaFoldDB" id="M5EJC3"/>
<protein>
    <submittedName>
        <fullName evidence="1">Uncharacterized protein</fullName>
    </submittedName>
</protein>
<keyword evidence="2" id="KW-1185">Reference proteome</keyword>
<comment type="caution">
    <text evidence="1">The sequence shown here is derived from an EMBL/GenBank/DDBJ whole genome shotgun (WGS) entry which is preliminary data.</text>
</comment>
<evidence type="ECO:0000313" key="2">
    <source>
        <dbReference type="Proteomes" id="UP000012062"/>
    </source>
</evidence>
<evidence type="ECO:0000313" key="1">
    <source>
        <dbReference type="EMBL" id="CCV04203.1"/>
    </source>
</evidence>
<gene>
    <name evidence="1" type="ORF">MESS2_1230004</name>
</gene>